<feature type="compositionally biased region" description="Polar residues" evidence="7">
    <location>
        <begin position="1442"/>
        <end position="1451"/>
    </location>
</feature>
<feature type="compositionally biased region" description="Polar residues" evidence="7">
    <location>
        <begin position="1003"/>
        <end position="1021"/>
    </location>
</feature>
<feature type="compositionally biased region" description="Basic residues" evidence="7">
    <location>
        <begin position="677"/>
        <end position="695"/>
    </location>
</feature>
<feature type="compositionally biased region" description="Polar residues" evidence="7">
    <location>
        <begin position="2051"/>
        <end position="2067"/>
    </location>
</feature>
<feature type="compositionally biased region" description="Polar residues" evidence="7">
    <location>
        <begin position="415"/>
        <end position="424"/>
    </location>
</feature>
<feature type="compositionally biased region" description="Basic and acidic residues" evidence="7">
    <location>
        <begin position="2907"/>
        <end position="2923"/>
    </location>
</feature>
<evidence type="ECO:0000256" key="5">
    <source>
        <dbReference type="ARBA" id="ARBA00023242"/>
    </source>
</evidence>
<feature type="region of interest" description="Disordered" evidence="7">
    <location>
        <begin position="1039"/>
        <end position="1367"/>
    </location>
</feature>
<feature type="region of interest" description="Disordered" evidence="7">
    <location>
        <begin position="512"/>
        <end position="543"/>
    </location>
</feature>
<feature type="compositionally biased region" description="Basic and acidic residues" evidence="7">
    <location>
        <begin position="1171"/>
        <end position="1187"/>
    </location>
</feature>
<dbReference type="GO" id="GO:0007059">
    <property type="term" value="P:chromosome segregation"/>
    <property type="evidence" value="ECO:0007669"/>
    <property type="project" value="Ensembl"/>
</dbReference>
<keyword evidence="2" id="KW-1017">Isopeptide bond</keyword>
<feature type="region of interest" description="Disordered" evidence="7">
    <location>
        <begin position="1719"/>
        <end position="1766"/>
    </location>
</feature>
<feature type="region of interest" description="Disordered" evidence="7">
    <location>
        <begin position="942"/>
        <end position="1021"/>
    </location>
</feature>
<keyword evidence="6" id="KW-0131">Cell cycle</keyword>
<comment type="subcellular location">
    <subcellularLocation>
        <location evidence="1">Nucleus</location>
    </subcellularLocation>
</comment>
<feature type="compositionally biased region" description="Basic and acidic residues" evidence="7">
    <location>
        <begin position="2576"/>
        <end position="2587"/>
    </location>
</feature>
<feature type="compositionally biased region" description="Basic and acidic residues" evidence="7">
    <location>
        <begin position="185"/>
        <end position="204"/>
    </location>
</feature>
<dbReference type="GO" id="GO:0005654">
    <property type="term" value="C:nucleoplasm"/>
    <property type="evidence" value="ECO:0007669"/>
    <property type="project" value="Ensembl"/>
</dbReference>
<dbReference type="InterPro" id="IPR000253">
    <property type="entry name" value="FHA_dom"/>
</dbReference>
<feature type="compositionally biased region" description="Polar residues" evidence="7">
    <location>
        <begin position="2549"/>
        <end position="2567"/>
    </location>
</feature>
<dbReference type="EMBL" id="ABDC03019569">
    <property type="status" value="NOT_ANNOTATED_CDS"/>
    <property type="molecule type" value="Genomic_DNA"/>
</dbReference>
<keyword evidence="5" id="KW-0539">Nucleus</keyword>
<dbReference type="EMBL" id="ABDC03019570">
    <property type="status" value="NOT_ANNOTATED_CDS"/>
    <property type="molecule type" value="Genomic_DNA"/>
</dbReference>
<feature type="region of interest" description="Disordered" evidence="7">
    <location>
        <begin position="2302"/>
        <end position="2340"/>
    </location>
</feature>
<keyword evidence="4" id="KW-0832">Ubl conjugation</keyword>
<feature type="compositionally biased region" description="Polar residues" evidence="7">
    <location>
        <begin position="1346"/>
        <end position="1356"/>
    </location>
</feature>
<dbReference type="Gene3D" id="2.60.200.20">
    <property type="match status" value="1"/>
</dbReference>
<feature type="compositionally biased region" description="Basic and acidic residues" evidence="7">
    <location>
        <begin position="1611"/>
        <end position="1624"/>
    </location>
</feature>
<dbReference type="PROSITE" id="PS50006">
    <property type="entry name" value="FHA_DOMAIN"/>
    <property type="match status" value="1"/>
</dbReference>
<reference evidence="9" key="2">
    <citation type="submission" date="2025-08" db="UniProtKB">
        <authorList>
            <consortium name="Ensembl"/>
        </authorList>
    </citation>
    <scope>IDENTIFICATION</scope>
</reference>
<dbReference type="GO" id="GO:0000793">
    <property type="term" value="C:condensed chromosome"/>
    <property type="evidence" value="ECO:0007669"/>
    <property type="project" value="Ensembl"/>
</dbReference>
<feature type="region of interest" description="Disordered" evidence="7">
    <location>
        <begin position="1440"/>
        <end position="1480"/>
    </location>
</feature>
<feature type="region of interest" description="Disordered" evidence="7">
    <location>
        <begin position="1847"/>
        <end position="1910"/>
    </location>
</feature>
<evidence type="ECO:0000313" key="9">
    <source>
        <dbReference type="Ensembl" id="ENSMICP00000041892.1"/>
    </source>
</evidence>
<evidence type="ECO:0000256" key="7">
    <source>
        <dbReference type="SAM" id="MobiDB-lite"/>
    </source>
</evidence>
<dbReference type="GO" id="GO:0005730">
    <property type="term" value="C:nucleolus"/>
    <property type="evidence" value="ECO:0007669"/>
    <property type="project" value="Ensembl"/>
</dbReference>
<dbReference type="InterPro" id="IPR029334">
    <property type="entry name" value="PP1-bd"/>
</dbReference>
<dbReference type="SUPFAM" id="SSF49879">
    <property type="entry name" value="SMAD/FHA domain"/>
    <property type="match status" value="1"/>
</dbReference>
<feature type="region of interest" description="Disordered" evidence="7">
    <location>
        <begin position="2477"/>
        <end position="2689"/>
    </location>
</feature>
<feature type="region of interest" description="Disordered" evidence="7">
    <location>
        <begin position="101"/>
        <end position="204"/>
    </location>
</feature>
<dbReference type="GeneTree" id="ENSGT00940000154352"/>
<feature type="compositionally biased region" description="Basic and acidic residues" evidence="7">
    <location>
        <begin position="1860"/>
        <end position="1874"/>
    </location>
</feature>
<sequence>MGPSRRLITIKRSGVDGPHFPLSLSTCLFGRGIECDIRIQLPVVSKQHCKIETNEQEAILYNFSSTNPTQVNGSAIDKPVQLKHGDVITIIDRSFRYENESCQNGNKSTEFPGKIPEQGPSRRVSRSSFSSDPNGEDQDPKAHPKVTAENVSGRPQVHVKSVRRDSSTSGGSKGNVAQETPNVHSSDHPEHNDRNASDHTSGDVKENARVQLVSYHGELKSFSSTQCLDGSKKNDSPFRELYWSMKEELKVKSQKENVLQCHRKSRSQTDYTTEKESAYDLQRETQLLVSVQPREKSGRNTSSKAAPASPELDSGQKEGKGSDTESVPTSKEAVGSSIPFSDTTKMKTLRRYSQQLNSSQKHKSEDLYVLSGRTSVNLGNFKADDKTLTPRKLLTRTQTPTKVEDAANSAGKPGNLSSKNRRSVPTNARVLPTQTEIQNEPFLTLWLTEVERKIQKDSLHKPEKLGITAGQICSGLPGLSSVDISNFGDSINKSEGRPLKRRRVSFGGRLRPELFDENLPPNTPLKRGETPTKRKSLVAHTPTVLKKIIKEQPQASGKEESASEIHVKTMAQNVFVRSPASSPRTTPVASAQSRRSCRESSASGGSKSQTDIPKRGGRKSGNLPSKRTSISRSQHGILQMICSKRRSGASEANLIVAKSWADVVKLGVKQTQTKVVKHGPQRLKNKKQRRPKTPKKPVDDVHNQFSTGHANSPCTIIIGKAHTEKVKVPAQPYRMLNNFISNQKLDFKEDLSGLSEMFKTPLKEKSQLMSSSPVTLSSSENLLGKKFQVTNSGEKPLLTTSESFGENVLFCTRNGAKEPDTHSASPALQWRCVKENETLVKTPRNIYKATPVKMKTSDTETEPSKTVSGANRLRRSTELRNLQKLPIESMNEETKTGTVEDIMGKCLRRPPLREKKIEGEMKETERPFETRKEIIESKENSEMMAAGRGSRRSWGHKNEPASNPAGLKRWPKTASMKDMTDTQDLQTPDLTKEPRNEKDKTTKLYQTSLQAEPVNTPTSMNRQLRTSLGKVNVKEELSALGRLSQTPGPTVNTHKEPVPRGTPQQKVDPENSVTGVKRWPRAAKEEVHPLEGLSSFKELFQTPKHSKKPTTEDKTPKIHSKSLQSEPVNIPSTKRWPKTSLGKIATEEELAALRKLSETPGESTYTPNVPAEDKDIKAFKDSAEQKLDPAASVVSSRTRPRAAKKESQTLEDLSGFKELFQTPNHNGNGTTDNKPTNISSTSPQPEPTNAPIGTKRRPKTSLGKMNVEELSASRKLSQTPGEATHTLKVPGEDKGIIAFKETAEQKLGLASSVTGSRKRPESSPASRRPDYPCTSPGPGLVATPVSMKTQPNTSKAMHTPKPPVDGEKGIRAFMGTPKQRHDWQKIQLRHKRRPRTLKEKTCLLKELFQHRTLEIFTTSTQADSSGYLWESGCERRALSSCRRPTTPGQTVHTHKEPVPRGKGTKMLQETPRQKVDPENSVTGVKRWPRAAKEEVHPLEDLSGFKELFQTPKRNDRPTTEGKTARISSKSPQPEPVNTPIGTKRRPKTPLGKMGTEEELAPLRKLSQTPGKSTHPPKVPAENKDVRVFMESVEQKLDPVGSVVSSRKRPRAPKEDTKPLEDLSGFKELFQTPKQNGNATTEDKTTKIPSKYPQPELVSTSTSMKRRPKTPLGKTAIEEDLSALRKLSQTPGESMHTPKETLEHKGIIAFRQSAEQKLYPAASVTGSKKRPRAAEEEAHPLEDLSGFKELFQTPRHSKKATTEDKTTKIPCTSLQAERVNTPICTKRWPKTPLGKMTVEEEPSASRKLLQTPGKKPSQTPGEPRNTLKVPVEDKDIIAFKQSGEQKLGLASSVTGSRRRPSAAEKETRSLEDLAGFKELFQTPGHTEESMTDGKTTTPCTSPMKTQPNTSLRKADVEGEFLQAMHTPKPPVDGEKGIRAFMGTPKQRHDLAEDSTGHKRRPRTLRRANPRRPVWLQRALQNGHTDKQTAQDISGERNSTDRCGPENSVTGVKRWPRAAKEEVHPLEDLSGFKELFQTPKRNDRPTTEGKTARISSKAPQPEPVNTPTSMKRWPKTPLGKTGTEEELAALRLSQTPGEATDTRKVLGEDKGIRAFKESAEQKLDPAASVPGSRKRPRAAKKEAQPLEDLSGLKELFQTPKHNDKPTTEDKTTKIPSKSLQLEPGNTLLATKRRPNRHLGKISTEEELSALRKLSQLPGESTHLPKLPGEVKGIKVFKESAEQKLDPVASVRVSSRRLRAAKGEAQPLEELSHFKKPFQTPGHTEETLTVDKRTKVSCTTLQPEPLDTAISTRRRPKANLRNVSALGKLTETSGESTHMHEVPVGNHKGIKAFKESAEQKLDQAASVTGSRRRPRAAKEKAQPLEDLAGFKKPFPIPSHTEESMTVDKSTKMSCNSPQPEPVDTVVSTRWPKRSLRKVSAMMKVTQASGESTHAHEILVVKDKGINVFKQSAEQKLDLAANITDSRRRPRATKEKAQPLEVLAGFKKPFPAPGHTEESTTSAKTATSPLPEPVDTTASRKRQPKGSLRKVSVLQNLMQTSGETTHTSTEPQGRGKRIRVAKESAKQKLDPAENVYGTKRQPSTAKKEAEALEVLANFKELVPAPGQPGEPRKDAESLKTTPKQPPDSGEPLKTFRRVLRAPKAQSMEDMVGTRDPIKSQSKSNTALTSKRKCGKDDCVLGTKRLRCMTATEGVVEEEPANKKQRTVPREKHSPTELLVVMKKSLRTSAESMEPVGDLNSNNMKTKKKEHEAEGSVTANKGISLRPRRQNKSDVEQQKTEVPIAAEKTKIKRNEKKSVKTSQELETENPGDRAKEPTARGKVSESRSCSRSLRQSKSSQPSAAQEEGAKQGVGTHTQNQREKGVRGNSDFMRLRSRKVQIQPAVNMLGSEPEQRATRAMKRRAENPKEVNIVFIKKMRTRSHRDSEDI</sequence>
<dbReference type="GO" id="GO:0140693">
    <property type="term" value="F:molecular condensate scaffold activity"/>
    <property type="evidence" value="ECO:0007669"/>
    <property type="project" value="Ensembl"/>
</dbReference>
<feature type="region of interest" description="Disordered" evidence="7">
    <location>
        <begin position="253"/>
        <end position="346"/>
    </location>
</feature>
<feature type="compositionally biased region" description="Polar residues" evidence="7">
    <location>
        <begin position="1043"/>
        <end position="1052"/>
    </location>
</feature>
<organism evidence="9 10">
    <name type="scientific">Microcebus murinus</name>
    <name type="common">Gray mouse lemur</name>
    <name type="synonym">Lemur murinus</name>
    <dbReference type="NCBI Taxonomy" id="30608"/>
    <lineage>
        <taxon>Eukaryota</taxon>
        <taxon>Metazoa</taxon>
        <taxon>Chordata</taxon>
        <taxon>Craniata</taxon>
        <taxon>Vertebrata</taxon>
        <taxon>Euteleostomi</taxon>
        <taxon>Mammalia</taxon>
        <taxon>Eutheria</taxon>
        <taxon>Euarchontoglires</taxon>
        <taxon>Primates</taxon>
        <taxon>Strepsirrhini</taxon>
        <taxon>Lemuriformes</taxon>
        <taxon>Cheirogaleidae</taxon>
        <taxon>Microcebus</taxon>
    </lineage>
</organism>
<evidence type="ECO:0000256" key="3">
    <source>
        <dbReference type="ARBA" id="ARBA00022553"/>
    </source>
</evidence>
<dbReference type="FunFam" id="2.60.200.20:FF:000033">
    <property type="entry name" value="proliferation marker protein Ki-67"/>
    <property type="match status" value="1"/>
</dbReference>
<protein>
    <submittedName>
        <fullName evidence="9">Marker of proliferation Ki-67</fullName>
    </submittedName>
</protein>
<dbReference type="PANTHER" id="PTHR21603">
    <property type="entry name" value="ANTIGEN KI-67-LIKE PROTEIN"/>
    <property type="match status" value="1"/>
</dbReference>
<feature type="compositionally biased region" description="Basic and acidic residues" evidence="7">
    <location>
        <begin position="2038"/>
        <end position="2049"/>
    </location>
</feature>
<feature type="compositionally biased region" description="Basic and acidic residues" evidence="7">
    <location>
        <begin position="2158"/>
        <end position="2170"/>
    </location>
</feature>
<feature type="compositionally biased region" description="Basic and acidic residues" evidence="7">
    <location>
        <begin position="314"/>
        <end position="323"/>
    </location>
</feature>
<feature type="compositionally biased region" description="Polar residues" evidence="7">
    <location>
        <begin position="1221"/>
        <end position="1243"/>
    </location>
</feature>
<gene>
    <name evidence="9" type="primary">MKI67</name>
</gene>
<feature type="region of interest" description="Disordered" evidence="7">
    <location>
        <begin position="853"/>
        <end position="872"/>
    </location>
</feature>
<dbReference type="GO" id="GO:0051983">
    <property type="term" value="P:regulation of chromosome segregation"/>
    <property type="evidence" value="ECO:0007669"/>
    <property type="project" value="TreeGrafter"/>
</dbReference>
<feature type="compositionally biased region" description="Polar residues" evidence="7">
    <location>
        <begin position="1121"/>
        <end position="1132"/>
    </location>
</feature>
<feature type="compositionally biased region" description="Basic residues" evidence="7">
    <location>
        <begin position="1956"/>
        <end position="1968"/>
    </location>
</feature>
<feature type="compositionally biased region" description="Basic residues" evidence="7">
    <location>
        <begin position="2535"/>
        <end position="2544"/>
    </location>
</feature>
<feature type="compositionally biased region" description="Basic and acidic residues" evidence="7">
    <location>
        <begin position="2825"/>
        <end position="2840"/>
    </location>
</feature>
<reference evidence="9" key="3">
    <citation type="submission" date="2025-09" db="UniProtKB">
        <authorList>
            <consortium name="Ensembl"/>
        </authorList>
    </citation>
    <scope>IDENTIFICATION</scope>
</reference>
<feature type="compositionally biased region" description="Basic and acidic residues" evidence="7">
    <location>
        <begin position="990"/>
        <end position="1002"/>
    </location>
</feature>
<dbReference type="Pfam" id="PF00498">
    <property type="entry name" value="FHA"/>
    <property type="match status" value="1"/>
</dbReference>
<evidence type="ECO:0000256" key="6">
    <source>
        <dbReference type="ARBA" id="ARBA00023306"/>
    </source>
</evidence>
<dbReference type="SMART" id="SM00240">
    <property type="entry name" value="FHA"/>
    <property type="match status" value="1"/>
</dbReference>
<dbReference type="Ensembl" id="ENSMICT00000063285.1">
    <property type="protein sequence ID" value="ENSMICP00000041892.1"/>
    <property type="gene ID" value="ENSMICG00000042135.1"/>
</dbReference>
<feature type="region of interest" description="Disordered" evidence="7">
    <location>
        <begin position="1501"/>
        <end position="1583"/>
    </location>
</feature>
<dbReference type="InterPro" id="IPR008984">
    <property type="entry name" value="SMAD_FHA_dom_sf"/>
</dbReference>
<feature type="compositionally biased region" description="Basic and acidic residues" evidence="7">
    <location>
        <begin position="2016"/>
        <end position="2029"/>
    </location>
</feature>
<dbReference type="PANTHER" id="PTHR21603:SF17">
    <property type="entry name" value="PROLIFERATION MARKER PROTEIN KI-67"/>
    <property type="match status" value="1"/>
</dbReference>
<feature type="compositionally biased region" description="Polar residues" evidence="7">
    <location>
        <begin position="622"/>
        <end position="636"/>
    </location>
</feature>
<evidence type="ECO:0000256" key="1">
    <source>
        <dbReference type="ARBA" id="ARBA00004123"/>
    </source>
</evidence>
<evidence type="ECO:0000259" key="8">
    <source>
        <dbReference type="PROSITE" id="PS50006"/>
    </source>
</evidence>
<dbReference type="GO" id="GO:0007088">
    <property type="term" value="P:regulation of mitotic nuclear division"/>
    <property type="evidence" value="ECO:0007669"/>
    <property type="project" value="Ensembl"/>
</dbReference>
<dbReference type="Pfam" id="PF08065">
    <property type="entry name" value="KI67R"/>
    <property type="match status" value="15"/>
</dbReference>
<feature type="compositionally biased region" description="Basic and acidic residues" evidence="7">
    <location>
        <begin position="272"/>
        <end position="283"/>
    </location>
</feature>
<feature type="region of interest" description="Disordered" evidence="7">
    <location>
        <begin position="397"/>
        <end position="424"/>
    </location>
</feature>
<evidence type="ECO:0000256" key="4">
    <source>
        <dbReference type="ARBA" id="ARBA00022843"/>
    </source>
</evidence>
<dbReference type="SMART" id="SM01295">
    <property type="entry name" value="K167R"/>
    <property type="match status" value="14"/>
</dbReference>
<feature type="compositionally biased region" description="Low complexity" evidence="7">
    <location>
        <begin position="2515"/>
        <end position="2524"/>
    </location>
</feature>
<feature type="region of interest" description="Disordered" evidence="7">
    <location>
        <begin position="1784"/>
        <end position="1831"/>
    </location>
</feature>
<feature type="compositionally biased region" description="Basic and acidic residues" evidence="7">
    <location>
        <begin position="1945"/>
        <end position="1955"/>
    </location>
</feature>
<evidence type="ECO:0000256" key="2">
    <source>
        <dbReference type="ARBA" id="ARBA00022499"/>
    </source>
</evidence>
<feature type="region of interest" description="Disordered" evidence="7">
    <location>
        <begin position="2709"/>
        <end position="2944"/>
    </location>
</feature>
<keyword evidence="10" id="KW-1185">Reference proteome</keyword>
<feature type="region of interest" description="Disordered" evidence="7">
    <location>
        <begin position="1943"/>
        <end position="2200"/>
    </location>
</feature>
<evidence type="ECO:0000313" key="10">
    <source>
        <dbReference type="Proteomes" id="UP000694394"/>
    </source>
</evidence>
<feature type="compositionally biased region" description="Basic and acidic residues" evidence="7">
    <location>
        <begin position="1731"/>
        <end position="1745"/>
    </location>
</feature>
<dbReference type="Proteomes" id="UP000694394">
    <property type="component" value="Chromosome 15"/>
</dbReference>
<feature type="compositionally biased region" description="Basic residues" evidence="7">
    <location>
        <begin position="2188"/>
        <end position="2197"/>
    </location>
</feature>
<feature type="compositionally biased region" description="Polar residues" evidence="7">
    <location>
        <begin position="579"/>
        <end position="611"/>
    </location>
</feature>
<feature type="compositionally biased region" description="Polar residues" evidence="7">
    <location>
        <begin position="167"/>
        <end position="184"/>
    </location>
</feature>
<feature type="region of interest" description="Disordered" evidence="7">
    <location>
        <begin position="677"/>
        <end position="706"/>
    </location>
</feature>
<feature type="compositionally biased region" description="Basic and acidic residues" evidence="7">
    <location>
        <begin position="2098"/>
        <end position="2121"/>
    </location>
</feature>
<proteinExistence type="predicted"/>
<keyword evidence="3" id="KW-0597">Phosphoprotein</keyword>
<accession>A0A8C6EH12</accession>
<dbReference type="InterPro" id="IPR012568">
    <property type="entry name" value="KI67R"/>
</dbReference>
<name>A0A8C6EH12_MICMU</name>
<dbReference type="GO" id="GO:0003723">
    <property type="term" value="F:RNA binding"/>
    <property type="evidence" value="ECO:0007669"/>
    <property type="project" value="Ensembl"/>
</dbReference>
<feature type="domain" description="FHA" evidence="8">
    <location>
        <begin position="27"/>
        <end position="76"/>
    </location>
</feature>
<feature type="compositionally biased region" description="Basic and acidic residues" evidence="7">
    <location>
        <begin position="1512"/>
        <end position="1523"/>
    </location>
</feature>
<dbReference type="Pfam" id="PF15276">
    <property type="entry name" value="PP1_bind"/>
    <property type="match status" value="1"/>
</dbReference>
<feature type="compositionally biased region" description="Polar residues" evidence="7">
    <location>
        <begin position="2674"/>
        <end position="2684"/>
    </location>
</feature>
<feature type="region of interest" description="Disordered" evidence="7">
    <location>
        <begin position="575"/>
        <end position="636"/>
    </location>
</feature>
<reference evidence="9" key="1">
    <citation type="submission" date="2016-12" db="EMBL/GenBank/DDBJ databases">
        <title>Mouse lemur reference genome and diversity panel.</title>
        <authorList>
            <person name="Harris R."/>
            <person name="Larsen P."/>
            <person name="Liu Y."/>
            <person name="Hughes D.S."/>
            <person name="Murali S."/>
            <person name="Raveendran M."/>
            <person name="Korchina V."/>
            <person name="Wang M."/>
            <person name="Jhangiani S."/>
            <person name="Bandaranaike D."/>
            <person name="Bellair M."/>
            <person name="Blankenburg K."/>
            <person name="Chao H."/>
            <person name="Dahdouli M."/>
            <person name="Dinh H."/>
            <person name="Doddapaneni H."/>
            <person name="English A."/>
            <person name="Firestine M."/>
            <person name="Gnanaolivu R."/>
            <person name="Gross S."/>
            <person name="Hernandez B."/>
            <person name="Javaid M."/>
            <person name="Jayaseelan J."/>
            <person name="Jones J."/>
            <person name="Khan Z."/>
            <person name="Kovar C."/>
            <person name="Kurapati P."/>
            <person name="Le B."/>
            <person name="Lee S."/>
            <person name="Li M."/>
            <person name="Mathew T."/>
            <person name="Narasimhan A."/>
            <person name="Ngo D."/>
            <person name="Nguyen L."/>
            <person name="Okwuonu G."/>
            <person name="Ongeri F."/>
            <person name="Osuji N."/>
            <person name="Pu L.-L."/>
            <person name="Puazo M."/>
            <person name="Quiroz J."/>
            <person name="Raj R."/>
            <person name="Rajbhandari K."/>
            <person name="Reid J.G."/>
            <person name="Santibanez J."/>
            <person name="Sexton D."/>
            <person name="Skinner E."/>
            <person name="Vee V."/>
            <person name="Weissenberger G."/>
            <person name="Wu Y."/>
            <person name="Xin Y."/>
            <person name="Han Y."/>
            <person name="Campbell C."/>
            <person name="Brown A."/>
            <person name="Sullivan B."/>
            <person name="Shelton J."/>
            <person name="Brown S."/>
            <person name="Dudchenko O."/>
            <person name="Machol I."/>
            <person name="Durand N."/>
            <person name="Shamim M."/>
            <person name="Lieberman A."/>
            <person name="Muzny D.M."/>
            <person name="Richards S."/>
            <person name="Yoder A."/>
            <person name="Worley K.C."/>
            <person name="Rogers J."/>
            <person name="Gibbs R.A."/>
        </authorList>
    </citation>
    <scope>NUCLEOTIDE SEQUENCE [LARGE SCALE GENOMIC DNA]</scope>
</reference>
<feature type="compositionally biased region" description="Basic and acidic residues" evidence="7">
    <location>
        <begin position="1982"/>
        <end position="2002"/>
    </location>
</feature>
<feature type="region of interest" description="Disordered" evidence="7">
    <location>
        <begin position="1598"/>
        <end position="1678"/>
    </location>
</feature>
<feature type="region of interest" description="Disordered" evidence="7">
    <location>
        <begin position="2354"/>
        <end position="2425"/>
    </location>
</feature>
<feature type="compositionally biased region" description="Low complexity" evidence="7">
    <location>
        <begin position="2841"/>
        <end position="2857"/>
    </location>
</feature>
<dbReference type="CDD" id="cd22673">
    <property type="entry name" value="FHA_Ki67"/>
    <property type="match status" value="1"/>
</dbReference>
<feature type="compositionally biased region" description="Polar residues" evidence="7">
    <location>
        <begin position="1891"/>
        <end position="1910"/>
    </location>
</feature>